<feature type="non-terminal residue" evidence="1">
    <location>
        <position position="121"/>
    </location>
</feature>
<evidence type="ECO:0000313" key="1">
    <source>
        <dbReference type="EMBL" id="GMR55150.1"/>
    </source>
</evidence>
<dbReference type="AlphaFoldDB" id="A0AAN5D3P1"/>
<name>A0AAN5D3P1_9BILA</name>
<gene>
    <name evidence="1" type="ORF">PMAYCL1PPCAC_25345</name>
</gene>
<reference evidence="2" key="1">
    <citation type="submission" date="2022-10" db="EMBL/GenBank/DDBJ databases">
        <title>Genome assembly of Pristionchus species.</title>
        <authorList>
            <person name="Yoshida K."/>
            <person name="Sommer R.J."/>
        </authorList>
    </citation>
    <scope>NUCLEOTIDE SEQUENCE [LARGE SCALE GENOMIC DNA]</scope>
    <source>
        <strain evidence="2">RS5460</strain>
    </source>
</reference>
<sequence length="121" mass="13954">MCIVSKSTNLLKIPNEEDKKLESSNLNNNSGEPWFAEEVAEMASRFDFKLCSLHAIVIDESILDMMQRTKFTKLDVKSCKFDEYANESIIQRFLTVILEDKPTSIKLNIETHLQSSVFQDF</sequence>
<keyword evidence="2" id="KW-1185">Reference proteome</keyword>
<comment type="caution">
    <text evidence="1">The sequence shown here is derived from an EMBL/GenBank/DDBJ whole genome shotgun (WGS) entry which is preliminary data.</text>
</comment>
<organism evidence="1 2">
    <name type="scientific">Pristionchus mayeri</name>
    <dbReference type="NCBI Taxonomy" id="1317129"/>
    <lineage>
        <taxon>Eukaryota</taxon>
        <taxon>Metazoa</taxon>
        <taxon>Ecdysozoa</taxon>
        <taxon>Nematoda</taxon>
        <taxon>Chromadorea</taxon>
        <taxon>Rhabditida</taxon>
        <taxon>Rhabditina</taxon>
        <taxon>Diplogasteromorpha</taxon>
        <taxon>Diplogasteroidea</taxon>
        <taxon>Neodiplogasteridae</taxon>
        <taxon>Pristionchus</taxon>
    </lineage>
</organism>
<evidence type="ECO:0000313" key="2">
    <source>
        <dbReference type="Proteomes" id="UP001328107"/>
    </source>
</evidence>
<proteinExistence type="predicted"/>
<accession>A0AAN5D3P1</accession>
<protein>
    <submittedName>
        <fullName evidence="1">Uncharacterized protein</fullName>
    </submittedName>
</protein>
<dbReference type="EMBL" id="BTRK01000005">
    <property type="protein sequence ID" value="GMR55150.1"/>
    <property type="molecule type" value="Genomic_DNA"/>
</dbReference>
<dbReference type="Proteomes" id="UP001328107">
    <property type="component" value="Unassembled WGS sequence"/>
</dbReference>